<dbReference type="InterPro" id="IPR011990">
    <property type="entry name" value="TPR-like_helical_dom_sf"/>
</dbReference>
<evidence type="ECO:0000259" key="7">
    <source>
        <dbReference type="Pfam" id="PF17177"/>
    </source>
</evidence>
<feature type="repeat" description="PPR" evidence="5">
    <location>
        <begin position="574"/>
        <end position="608"/>
    </location>
</feature>
<comment type="function">
    <text evidence="3">Regulates mitochondrial small subunit maturation by controlling 15S rRNA 5'-end processing. Localizes to the 5' precursor of the 15S rRNA in a position that is subsequently occupied by mS47 in the mature yeast mtSSU. Uses structure and sequence-specific RNA recognition, binding to a single-stranded region of the precursor and specifically recognizing bases -6 to -1. The exchange of Ccm1 for mS47 is coupled to the irreversible removal of precursor rRNA that is accompanied by conformational changes of the mitoribosomal proteins uS5m and mS26. These conformational changes signal completion of 5'-end rRNA processing through protection of the mature 5'-end of the 15S rRNA and stabilization of mS47. The removal of the 5' precursor together with the dissociation of Ccm1 may be catalyzed by the 5'-3' exoribonuclease Pet127. Involved in the specific removal of group I introns in mitochondrial encoded transcripts.</text>
</comment>
<dbReference type="OrthoDB" id="185373at2759"/>
<dbReference type="Gene3D" id="1.25.40.10">
    <property type="entry name" value="Tetratricopeptide repeat domain"/>
    <property type="match status" value="4"/>
</dbReference>
<dbReference type="PANTHER" id="PTHR47447:SF28">
    <property type="entry name" value="PENTACOTRIPEPTIDE-REPEAT REGION OF PRORP DOMAIN-CONTAINING PROTEIN"/>
    <property type="match status" value="1"/>
</dbReference>
<comment type="similarity">
    <text evidence="1">Belongs to the CCM1 family.</text>
</comment>
<evidence type="ECO:0000256" key="1">
    <source>
        <dbReference type="ARBA" id="ARBA00006192"/>
    </source>
</evidence>
<evidence type="ECO:0000256" key="4">
    <source>
        <dbReference type="ARBA" id="ARBA00044511"/>
    </source>
</evidence>
<feature type="repeat" description="PPR" evidence="5">
    <location>
        <begin position="609"/>
        <end position="643"/>
    </location>
</feature>
<keyword evidence="2" id="KW-0677">Repeat</keyword>
<protein>
    <recommendedName>
        <fullName evidence="7">PROP1-like PPR domain-containing protein</fullName>
    </recommendedName>
</protein>
<feature type="compositionally biased region" description="Polar residues" evidence="6">
    <location>
        <begin position="78"/>
        <end position="93"/>
    </location>
</feature>
<evidence type="ECO:0000313" key="9">
    <source>
        <dbReference type="Proteomes" id="UP000726737"/>
    </source>
</evidence>
<dbReference type="PROSITE" id="PS51375">
    <property type="entry name" value="PPR"/>
    <property type="match status" value="9"/>
</dbReference>
<name>A0A9P6U419_9FUNG</name>
<proteinExistence type="inferred from homology"/>
<dbReference type="EMBL" id="JAAAJA010000209">
    <property type="protein sequence ID" value="KAG0258736.1"/>
    <property type="molecule type" value="Genomic_DNA"/>
</dbReference>
<dbReference type="Pfam" id="PF13041">
    <property type="entry name" value="PPR_2"/>
    <property type="match status" value="1"/>
</dbReference>
<dbReference type="AlphaFoldDB" id="A0A9P6U419"/>
<dbReference type="InterPro" id="IPR002885">
    <property type="entry name" value="PPR_rpt"/>
</dbReference>
<feature type="repeat" description="PPR" evidence="5">
    <location>
        <begin position="290"/>
        <end position="324"/>
    </location>
</feature>
<evidence type="ECO:0000256" key="5">
    <source>
        <dbReference type="PROSITE-ProRule" id="PRU00708"/>
    </source>
</evidence>
<feature type="repeat" description="PPR" evidence="5">
    <location>
        <begin position="432"/>
        <end position="466"/>
    </location>
</feature>
<sequence>MHALKSNRLALSKHGSSTFGGAQPLDSRVAAFMIRLLCNNHEPPHHTPRIPLRKSSFAFLRAYHSTTIVSFDRDRQHSTSAQEPQDSRPTISSFLAPPGTEKHYSPYETIADSFRSTENNSTAGARGQTIFSGRHPSDFDPIAPKLLLNDAVNSRNAQQVWHTYTRLISRNTTGRSPPFSASLYFRILHCFQSKKTAESAKWALKVYKDMTLYYIPRITTLNTMLDILIRHEDVNWTIDFFYQNASYFKVAPTPRSYNIMIRGLATKGQFKAARKIYSDMRLGVLPVQPDISTYSTLMSLYAKKGMQDEATRVLDDMYKDQVKPNIWIFNTVIKRCVNRKDYVGANKVIELMRESNIQPDIVTYSTLIDSYAKEGNEDAIANIQAEMAANQIYPNAKTITSTIKTFARIATDSDIDARLEGLLKSLPAGEMHELTYGVLMHVYGKRKDLEAAMGIYQHIISKGQKVNDVIVNSLLHGHILADQIPTANKIFHDHFTSRGFRPSTSITYSIMITGCCKQGSLNDALHYYHEMNKFQLEPDTVICSRLIQLYLEHHQHDNARRILRLMRNAKMDISVHTFTMLMDHMSSNKDTQGALRYYQEMLEAGVRPDVHCFTVLINTHLRAQNYAACDRTFESMIKFGVQPTLQTFTSMIHVHSAQGNLDKVREHWSAIIDSGRLPDLISFTLLMQTYGQQGNIEMVEHIFKEIDRKRIKIDVPTVTTLINAYSAMPRLNIGRVEKIVNMMEDLELRPTTEYFRVLFNTYGRHGLPDRVVKTWRQLQSLEQPLDWIPPTSNLLHLIEACRDRGYTDILQSVWHAATMGLMAQGQQASSVPSLICPSPDVFTSYLNALLTHNRFREIGTLLREDCPKMRMTPRAADFDLLFTSLAQYGFLEKELKSIRSIVVQQWPGVTPTVDQIIKSTRRI</sequence>
<dbReference type="InterPro" id="IPR033443">
    <property type="entry name" value="PROP1-like_PPR_dom"/>
</dbReference>
<reference evidence="8" key="1">
    <citation type="journal article" date="2020" name="Fungal Divers.">
        <title>Resolving the Mortierellaceae phylogeny through synthesis of multi-gene phylogenetics and phylogenomics.</title>
        <authorList>
            <person name="Vandepol N."/>
            <person name="Liber J."/>
            <person name="Desiro A."/>
            <person name="Na H."/>
            <person name="Kennedy M."/>
            <person name="Barry K."/>
            <person name="Grigoriev I.V."/>
            <person name="Miller A.N."/>
            <person name="O'Donnell K."/>
            <person name="Stajich J.E."/>
            <person name="Bonito G."/>
        </authorList>
    </citation>
    <scope>NUCLEOTIDE SEQUENCE</scope>
    <source>
        <strain evidence="8">KOD948</strain>
    </source>
</reference>
<accession>A0A9P6U419</accession>
<evidence type="ECO:0000313" key="8">
    <source>
        <dbReference type="EMBL" id="KAG0258736.1"/>
    </source>
</evidence>
<evidence type="ECO:0000256" key="3">
    <source>
        <dbReference type="ARBA" id="ARBA00044493"/>
    </source>
</evidence>
<dbReference type="NCBIfam" id="TIGR00756">
    <property type="entry name" value="PPR"/>
    <property type="match status" value="9"/>
</dbReference>
<feature type="repeat" description="PPR" evidence="5">
    <location>
        <begin position="504"/>
        <end position="538"/>
    </location>
</feature>
<feature type="repeat" description="PPR" evidence="5">
    <location>
        <begin position="360"/>
        <end position="394"/>
    </location>
</feature>
<gene>
    <name evidence="8" type="ORF">BG011_003108</name>
</gene>
<dbReference type="Pfam" id="PF17177">
    <property type="entry name" value="PPR_long"/>
    <property type="match status" value="1"/>
</dbReference>
<feature type="repeat" description="PPR" evidence="5">
    <location>
        <begin position="679"/>
        <end position="713"/>
    </location>
</feature>
<comment type="caution">
    <text evidence="8">The sequence shown here is derived from an EMBL/GenBank/DDBJ whole genome shotgun (WGS) entry which is preliminary data.</text>
</comment>
<feature type="region of interest" description="Disordered" evidence="6">
    <location>
        <begin position="71"/>
        <end position="102"/>
    </location>
</feature>
<dbReference type="Pfam" id="PF01535">
    <property type="entry name" value="PPR"/>
    <property type="match status" value="2"/>
</dbReference>
<organism evidence="8 9">
    <name type="scientific">Mortierella polycephala</name>
    <dbReference type="NCBI Taxonomy" id="41804"/>
    <lineage>
        <taxon>Eukaryota</taxon>
        <taxon>Fungi</taxon>
        <taxon>Fungi incertae sedis</taxon>
        <taxon>Mucoromycota</taxon>
        <taxon>Mortierellomycotina</taxon>
        <taxon>Mortierellomycetes</taxon>
        <taxon>Mortierellales</taxon>
        <taxon>Mortierellaceae</taxon>
        <taxon>Mortierella</taxon>
    </lineage>
</organism>
<feature type="repeat" description="PPR" evidence="5">
    <location>
        <begin position="325"/>
        <end position="359"/>
    </location>
</feature>
<feature type="repeat" description="PPR" evidence="5">
    <location>
        <begin position="253"/>
        <end position="287"/>
    </location>
</feature>
<feature type="domain" description="PROP1-like PPR" evidence="7">
    <location>
        <begin position="577"/>
        <end position="744"/>
    </location>
</feature>
<comment type="subunit">
    <text evidence="4">Binds to mitochondrial small subunit 15S rRNA.</text>
</comment>
<dbReference type="Proteomes" id="UP000726737">
    <property type="component" value="Unassembled WGS sequence"/>
</dbReference>
<keyword evidence="9" id="KW-1185">Reference proteome</keyword>
<evidence type="ECO:0000256" key="2">
    <source>
        <dbReference type="ARBA" id="ARBA00022737"/>
    </source>
</evidence>
<evidence type="ECO:0000256" key="6">
    <source>
        <dbReference type="SAM" id="MobiDB-lite"/>
    </source>
</evidence>
<dbReference type="Pfam" id="PF13812">
    <property type="entry name" value="PPR_3"/>
    <property type="match status" value="2"/>
</dbReference>
<dbReference type="PANTHER" id="PTHR47447">
    <property type="entry name" value="OS03G0856100 PROTEIN"/>
    <property type="match status" value="1"/>
</dbReference>